<dbReference type="InterPro" id="IPR000374">
    <property type="entry name" value="PC_trans"/>
</dbReference>
<name>A0A4Q7DHW5_9PROT</name>
<proteinExistence type="inferred from homology"/>
<dbReference type="EMBL" id="SCFB01000006">
    <property type="protein sequence ID" value="RZI45898.1"/>
    <property type="molecule type" value="Genomic_DNA"/>
</dbReference>
<feature type="transmembrane region" description="Helical" evidence="19">
    <location>
        <begin position="162"/>
        <end position="185"/>
    </location>
</feature>
<feature type="transmembrane region" description="Helical" evidence="19">
    <location>
        <begin position="76"/>
        <end position="96"/>
    </location>
</feature>
<keyword evidence="11 18" id="KW-0812">Transmembrane</keyword>
<dbReference type="PANTHER" id="PTHR46382:SF1">
    <property type="entry name" value="PHOSPHATIDATE CYTIDYLYLTRANSFERASE"/>
    <property type="match status" value="1"/>
</dbReference>
<evidence type="ECO:0000256" key="13">
    <source>
        <dbReference type="ARBA" id="ARBA00022989"/>
    </source>
</evidence>
<dbReference type="PROSITE" id="PS01315">
    <property type="entry name" value="CDS"/>
    <property type="match status" value="1"/>
</dbReference>
<evidence type="ECO:0000256" key="6">
    <source>
        <dbReference type="ARBA" id="ARBA00012487"/>
    </source>
</evidence>
<keyword evidence="15 19" id="KW-0472">Membrane</keyword>
<comment type="pathway">
    <text evidence="4">Lipid metabolism.</text>
</comment>
<dbReference type="EC" id="2.7.7.41" evidence="6 18"/>
<dbReference type="Proteomes" id="UP000293550">
    <property type="component" value="Unassembled WGS sequence"/>
</dbReference>
<feature type="transmembrane region" description="Helical" evidence="19">
    <location>
        <begin position="102"/>
        <end position="126"/>
    </location>
</feature>
<evidence type="ECO:0000256" key="7">
    <source>
        <dbReference type="ARBA" id="ARBA00019373"/>
    </source>
</evidence>
<keyword evidence="13 19" id="KW-1133">Transmembrane helix</keyword>
<evidence type="ECO:0000256" key="9">
    <source>
        <dbReference type="ARBA" id="ARBA00022516"/>
    </source>
</evidence>
<keyword evidence="16" id="KW-0594">Phospholipid biosynthesis</keyword>
<keyword evidence="9" id="KW-0444">Lipid biosynthesis</keyword>
<evidence type="ECO:0000256" key="16">
    <source>
        <dbReference type="ARBA" id="ARBA00023209"/>
    </source>
</evidence>
<comment type="catalytic activity">
    <reaction evidence="1 18">
        <text>a 1,2-diacyl-sn-glycero-3-phosphate + CTP + H(+) = a CDP-1,2-diacyl-sn-glycerol + diphosphate</text>
        <dbReference type="Rhea" id="RHEA:16229"/>
        <dbReference type="ChEBI" id="CHEBI:15378"/>
        <dbReference type="ChEBI" id="CHEBI:33019"/>
        <dbReference type="ChEBI" id="CHEBI:37563"/>
        <dbReference type="ChEBI" id="CHEBI:58332"/>
        <dbReference type="ChEBI" id="CHEBI:58608"/>
        <dbReference type="EC" id="2.7.7.41"/>
    </reaction>
</comment>
<keyword evidence="17" id="KW-1208">Phospholipid metabolism</keyword>
<feature type="transmembrane region" description="Helical" evidence="19">
    <location>
        <begin position="138"/>
        <end position="156"/>
    </location>
</feature>
<dbReference type="GO" id="GO:0005886">
    <property type="term" value="C:plasma membrane"/>
    <property type="evidence" value="ECO:0007669"/>
    <property type="project" value="UniProtKB-SubCell"/>
</dbReference>
<dbReference type="Pfam" id="PF01148">
    <property type="entry name" value="CTP_transf_1"/>
    <property type="match status" value="1"/>
</dbReference>
<keyword evidence="12 18" id="KW-0548">Nucleotidyltransferase</keyword>
<evidence type="ECO:0000256" key="4">
    <source>
        <dbReference type="ARBA" id="ARBA00005189"/>
    </source>
</evidence>
<comment type="caution">
    <text evidence="20">The sequence shown here is derived from an EMBL/GenBank/DDBJ whole genome shotgun (WGS) entry which is preliminary data.</text>
</comment>
<gene>
    <name evidence="20" type="ORF">EQU50_05565</name>
</gene>
<evidence type="ECO:0000256" key="14">
    <source>
        <dbReference type="ARBA" id="ARBA00023098"/>
    </source>
</evidence>
<protein>
    <recommendedName>
        <fullName evidence="7 18">Phosphatidate cytidylyltransferase</fullName>
        <ecNumber evidence="6 18">2.7.7.41</ecNumber>
    </recommendedName>
</protein>
<keyword evidence="8" id="KW-1003">Cell membrane</keyword>
<dbReference type="UniPathway" id="UPA00557">
    <property type="reaction ID" value="UER00614"/>
</dbReference>
<evidence type="ECO:0000256" key="12">
    <source>
        <dbReference type="ARBA" id="ARBA00022695"/>
    </source>
</evidence>
<keyword evidence="14" id="KW-0443">Lipid metabolism</keyword>
<keyword evidence="10 18" id="KW-0808">Transferase</keyword>
<feature type="transmembrane region" description="Helical" evidence="19">
    <location>
        <begin position="21"/>
        <end position="42"/>
    </location>
</feature>
<evidence type="ECO:0000256" key="3">
    <source>
        <dbReference type="ARBA" id="ARBA00005119"/>
    </source>
</evidence>
<evidence type="ECO:0000256" key="17">
    <source>
        <dbReference type="ARBA" id="ARBA00023264"/>
    </source>
</evidence>
<organism evidence="20 21">
    <name type="scientific">Candidatus Finniella inopinata</name>
    <dbReference type="NCBI Taxonomy" id="1696036"/>
    <lineage>
        <taxon>Bacteria</taxon>
        <taxon>Pseudomonadati</taxon>
        <taxon>Pseudomonadota</taxon>
        <taxon>Alphaproteobacteria</taxon>
        <taxon>Holosporales</taxon>
        <taxon>Candidatus Paracaedibacteraceae</taxon>
        <taxon>Candidatus Finniella</taxon>
    </lineage>
</organism>
<reference evidence="20 21" key="1">
    <citation type="submission" date="2018-10" db="EMBL/GenBank/DDBJ databases">
        <title>An updated phylogeny of the Alphaproteobacteria reveals that the parasitic Rickettsiales and Holosporales have independent origins.</title>
        <authorList>
            <person name="Munoz-Gomez S.A."/>
            <person name="Hess S."/>
            <person name="Burger G."/>
            <person name="Lang B.F."/>
            <person name="Susko E."/>
            <person name="Slamovits C.H."/>
            <person name="Roger A.J."/>
        </authorList>
    </citation>
    <scope>NUCLEOTIDE SEQUENCE [LARGE SCALE GENOMIC DNA]</scope>
    <source>
        <strain evidence="20">HOLO01</strain>
    </source>
</reference>
<evidence type="ECO:0000256" key="10">
    <source>
        <dbReference type="ARBA" id="ARBA00022679"/>
    </source>
</evidence>
<evidence type="ECO:0000256" key="15">
    <source>
        <dbReference type="ARBA" id="ARBA00023136"/>
    </source>
</evidence>
<evidence type="ECO:0000256" key="8">
    <source>
        <dbReference type="ARBA" id="ARBA00022475"/>
    </source>
</evidence>
<evidence type="ECO:0000256" key="2">
    <source>
        <dbReference type="ARBA" id="ARBA00004651"/>
    </source>
</evidence>
<sequence length="231" mass="25067">MIYFQGSKKTDLMTMPFYNELFLRVLTALIGVPLVVAIIWLGSPYLDGLAYLLLAGMATEWLALNKKTALISVKGFGIFLSGGLYITTAMVCLLTWCSEPWLILWLLCIVWATDIGAYFVGSYLGGPKLAPSISPGKTWSGFFGGLVCGVAAGWVLYSFAAIALPISLLGTLLIITVASQVGDLIESRVKRHFKVKDSGTIIPGHGGLLDRLDSLLFVAICYKLLFVLSKF</sequence>
<evidence type="ECO:0000256" key="19">
    <source>
        <dbReference type="SAM" id="Phobius"/>
    </source>
</evidence>
<comment type="subcellular location">
    <subcellularLocation>
        <location evidence="2">Cell membrane</location>
        <topology evidence="2">Multi-pass membrane protein</topology>
    </subcellularLocation>
</comment>
<evidence type="ECO:0000256" key="1">
    <source>
        <dbReference type="ARBA" id="ARBA00001698"/>
    </source>
</evidence>
<dbReference type="GO" id="GO:0004605">
    <property type="term" value="F:phosphatidate cytidylyltransferase activity"/>
    <property type="evidence" value="ECO:0007669"/>
    <property type="project" value="UniProtKB-EC"/>
</dbReference>
<evidence type="ECO:0000313" key="20">
    <source>
        <dbReference type="EMBL" id="RZI45898.1"/>
    </source>
</evidence>
<keyword evidence="21" id="KW-1185">Reference proteome</keyword>
<comment type="similarity">
    <text evidence="5 18">Belongs to the CDS family.</text>
</comment>
<dbReference type="PANTHER" id="PTHR46382">
    <property type="entry name" value="PHOSPHATIDATE CYTIDYLYLTRANSFERASE"/>
    <property type="match status" value="1"/>
</dbReference>
<dbReference type="GO" id="GO:0016024">
    <property type="term" value="P:CDP-diacylglycerol biosynthetic process"/>
    <property type="evidence" value="ECO:0007669"/>
    <property type="project" value="UniProtKB-UniPathway"/>
</dbReference>
<evidence type="ECO:0000256" key="11">
    <source>
        <dbReference type="ARBA" id="ARBA00022692"/>
    </source>
</evidence>
<dbReference type="AlphaFoldDB" id="A0A4Q7DHW5"/>
<evidence type="ECO:0000256" key="5">
    <source>
        <dbReference type="ARBA" id="ARBA00010185"/>
    </source>
</evidence>
<accession>A0A4Q7DHW5</accession>
<dbReference type="OrthoDB" id="9799199at2"/>
<evidence type="ECO:0000256" key="18">
    <source>
        <dbReference type="RuleBase" id="RU003938"/>
    </source>
</evidence>
<comment type="pathway">
    <text evidence="3 18">Phospholipid metabolism; CDP-diacylglycerol biosynthesis; CDP-diacylglycerol from sn-glycerol 3-phosphate: step 3/3.</text>
</comment>
<evidence type="ECO:0000313" key="21">
    <source>
        <dbReference type="Proteomes" id="UP000293550"/>
    </source>
</evidence>